<dbReference type="EC" id="1.8.1.8" evidence="1"/>
<organism evidence="1">
    <name type="scientific">termite gut metagenome</name>
    <dbReference type="NCBI Taxonomy" id="433724"/>
    <lineage>
        <taxon>unclassified sequences</taxon>
        <taxon>metagenomes</taxon>
        <taxon>organismal metagenomes</taxon>
    </lineage>
</organism>
<evidence type="ECO:0000313" key="1">
    <source>
        <dbReference type="EMBL" id="KAA6313061.1"/>
    </source>
</evidence>
<accession>A0A5J4PW88</accession>
<feature type="non-terminal residue" evidence="1">
    <location>
        <position position="1"/>
    </location>
</feature>
<dbReference type="AlphaFoldDB" id="A0A5J4PW88"/>
<name>A0A5J4PW88_9ZZZZ</name>
<comment type="caution">
    <text evidence="1">The sequence shown here is derived from an EMBL/GenBank/DDBJ whole genome shotgun (WGS) entry which is preliminary data.</text>
</comment>
<dbReference type="GO" id="GO:0047134">
    <property type="term" value="F:protein-disulfide reductase [NAD(P)H] activity"/>
    <property type="evidence" value="ECO:0007669"/>
    <property type="project" value="UniProtKB-EC"/>
</dbReference>
<reference evidence="1" key="1">
    <citation type="submission" date="2019-03" db="EMBL/GenBank/DDBJ databases">
        <title>Single cell metagenomics reveals metabolic interactions within the superorganism composed of flagellate Streblomastix strix and complex community of Bacteroidetes bacteria on its surface.</title>
        <authorList>
            <person name="Treitli S.C."/>
            <person name="Kolisko M."/>
            <person name="Husnik F."/>
            <person name="Keeling P."/>
            <person name="Hampl V."/>
        </authorList>
    </citation>
    <scope>NUCLEOTIDE SEQUENCE</scope>
    <source>
        <strain evidence="1">STM</strain>
    </source>
</reference>
<protein>
    <submittedName>
        <fullName evidence="1">Thiol:disulfide interchange protein DsbD</fullName>
        <ecNumber evidence="1">1.8.1.8</ecNumber>
    </submittedName>
</protein>
<proteinExistence type="predicted"/>
<keyword evidence="1" id="KW-0560">Oxidoreductase</keyword>
<sequence length="49" mass="5527">ADYAQSKVRLITSINDALAADKAKMEEERYEKEGVDETGGRIIRAIRMN</sequence>
<dbReference type="EMBL" id="SNRY01006230">
    <property type="protein sequence ID" value="KAA6313061.1"/>
    <property type="molecule type" value="Genomic_DNA"/>
</dbReference>
<gene>
    <name evidence="1" type="ORF">EZS27_036107</name>
</gene>